<dbReference type="Gramene" id="Solyc02g011725.1.1">
    <property type="protein sequence ID" value="Solyc02g011725.1.1"/>
    <property type="gene ID" value="Solyc02g011725.1"/>
</dbReference>
<evidence type="ECO:0000256" key="1">
    <source>
        <dbReference type="SAM" id="Phobius"/>
    </source>
</evidence>
<accession>A0A3Q7EV96</accession>
<name>A0A3Q7EV96_SOLLC</name>
<sequence length="144" mass="16593">MTSRYCEIEDILTHISYSIVSIVITIHFITFLVDEIVKLYDSSQKGIIVNFFCLTGLLVTRWVSSGQFLLRNLYESLIFRSRSFSLIHTIPYFQKNVLILSKITGPSAILTQVLLLHAMQPFMWIVIISSTSSDYISKKQKAFF</sequence>
<feature type="transmembrane region" description="Helical" evidence="1">
    <location>
        <begin position="46"/>
        <end position="64"/>
    </location>
</feature>
<evidence type="ECO:0000313" key="3">
    <source>
        <dbReference type="Proteomes" id="UP000004994"/>
    </source>
</evidence>
<reference evidence="2" key="2">
    <citation type="submission" date="2019-01" db="UniProtKB">
        <authorList>
            <consortium name="EnsemblPlants"/>
        </authorList>
    </citation>
    <scope>IDENTIFICATION</scope>
    <source>
        <strain evidence="2">cv. Heinz 1706</strain>
    </source>
</reference>
<dbReference type="PANTHER" id="PTHR30071:SF1">
    <property type="entry name" value="CYTOCHROME B_B6 PROTEIN-RELATED"/>
    <property type="match status" value="1"/>
</dbReference>
<organism evidence="2">
    <name type="scientific">Solanum lycopersicum</name>
    <name type="common">Tomato</name>
    <name type="synonym">Lycopersicon esculentum</name>
    <dbReference type="NCBI Taxonomy" id="4081"/>
    <lineage>
        <taxon>Eukaryota</taxon>
        <taxon>Viridiplantae</taxon>
        <taxon>Streptophyta</taxon>
        <taxon>Embryophyta</taxon>
        <taxon>Tracheophyta</taxon>
        <taxon>Spermatophyta</taxon>
        <taxon>Magnoliopsida</taxon>
        <taxon>eudicotyledons</taxon>
        <taxon>Gunneridae</taxon>
        <taxon>Pentapetalae</taxon>
        <taxon>asterids</taxon>
        <taxon>lamiids</taxon>
        <taxon>Solanales</taxon>
        <taxon>Solanaceae</taxon>
        <taxon>Solanoideae</taxon>
        <taxon>Solaneae</taxon>
        <taxon>Solanum</taxon>
        <taxon>Solanum subgen. Lycopersicon</taxon>
    </lineage>
</organism>
<reference evidence="2" key="1">
    <citation type="journal article" date="2012" name="Nature">
        <title>The tomato genome sequence provides insights into fleshy fruit evolution.</title>
        <authorList>
            <consortium name="Tomato Genome Consortium"/>
        </authorList>
    </citation>
    <scope>NUCLEOTIDE SEQUENCE [LARGE SCALE GENOMIC DNA]</scope>
    <source>
        <strain evidence="2">cv. Heinz 1706</strain>
    </source>
</reference>
<dbReference type="EnsemblPlants" id="Solyc02g011725.1.1">
    <property type="protein sequence ID" value="Solyc02g011725.1.1"/>
    <property type="gene ID" value="Solyc02g011725.1"/>
</dbReference>
<dbReference type="PANTHER" id="PTHR30071">
    <property type="entry name" value="HEME EXPORTER PROTEIN C"/>
    <property type="match status" value="1"/>
</dbReference>
<keyword evidence="1" id="KW-0812">Transmembrane</keyword>
<proteinExistence type="predicted"/>
<evidence type="ECO:0000313" key="2">
    <source>
        <dbReference type="EnsemblPlants" id="Solyc02g011725.1.1"/>
    </source>
</evidence>
<dbReference type="AlphaFoldDB" id="A0A3Q7EV96"/>
<dbReference type="STRING" id="4081.A0A3Q7EV96"/>
<dbReference type="InParanoid" id="A0A3Q7EV96"/>
<keyword evidence="1" id="KW-1133">Transmembrane helix</keyword>
<dbReference type="InterPro" id="IPR045062">
    <property type="entry name" value="Cyt_c_biogenesis_CcsA/CcmC"/>
</dbReference>
<dbReference type="GO" id="GO:0020037">
    <property type="term" value="F:heme binding"/>
    <property type="evidence" value="ECO:0007669"/>
    <property type="project" value="InterPro"/>
</dbReference>
<dbReference type="Proteomes" id="UP000004994">
    <property type="component" value="Chromosome 2"/>
</dbReference>
<feature type="transmembrane region" description="Helical" evidence="1">
    <location>
        <begin position="109"/>
        <end position="131"/>
    </location>
</feature>
<feature type="transmembrane region" description="Helical" evidence="1">
    <location>
        <begin position="15"/>
        <end position="34"/>
    </location>
</feature>
<protein>
    <submittedName>
        <fullName evidence="2">Uncharacterized protein</fullName>
    </submittedName>
</protein>
<dbReference type="GO" id="GO:0017004">
    <property type="term" value="P:cytochrome complex assembly"/>
    <property type="evidence" value="ECO:0007669"/>
    <property type="project" value="InterPro"/>
</dbReference>
<keyword evidence="1" id="KW-0472">Membrane</keyword>
<keyword evidence="3" id="KW-1185">Reference proteome</keyword>